<evidence type="ECO:0008006" key="4">
    <source>
        <dbReference type="Google" id="ProtNLM"/>
    </source>
</evidence>
<reference evidence="2" key="1">
    <citation type="submission" date="2021-03" db="EMBL/GenBank/DDBJ databases">
        <authorList>
            <person name="Tagirdzhanova G."/>
        </authorList>
    </citation>
    <scope>NUCLEOTIDE SEQUENCE</scope>
</reference>
<name>A0A8H3FC38_9LECA</name>
<dbReference type="Proteomes" id="UP000664534">
    <property type="component" value="Unassembled WGS sequence"/>
</dbReference>
<sequence length="465" mass="51303">MRDLSQCAFVNRQWSEAAQALLYHSVRIDSVHYCEREADLSAKRKRRSFIGGNGAPKDPPQERLHLFSRSVRESHSLAHQVQYLKIPFMTREVCKADLARTVSVLPNLRYVDLPDGFYNDDPSSNTLKQELQARCGHIRQMKYAEGAEGSFQMLAQARQWPDLEALELSRLAVEPATMADVFASLKALRHIKITSLPSLDNGMFSSMHMSPLPPLAVLELRDVPNISTKGLLAYLSDRGVKQALRTLTMANTGILPSDLFQILAAAPSVTDCCISEGVTRALPQSQAPPLASCSLRILHYEIFNANSSPRGISPPSDSYYSYLSGSILSGSLPSLSHLYALSTSLPTVLLAPPQPAFSVSETCNAYRPVASRPLRLYTKSVMEMEWNLTLISPSTLADRLGSATTTRPMSLYLEHQESPQRRDKGRESVLVGNGFGGFLVVPSQDPRSKGPQAKKGKRDVDAWMG</sequence>
<protein>
    <recommendedName>
        <fullName evidence="4">F-box domain-containing protein</fullName>
    </recommendedName>
</protein>
<keyword evidence="3" id="KW-1185">Reference proteome</keyword>
<dbReference type="AlphaFoldDB" id="A0A8H3FC38"/>
<accession>A0A8H3FC38</accession>
<feature type="region of interest" description="Disordered" evidence="1">
    <location>
        <begin position="441"/>
        <end position="465"/>
    </location>
</feature>
<proteinExistence type="predicted"/>
<comment type="caution">
    <text evidence="2">The sequence shown here is derived from an EMBL/GenBank/DDBJ whole genome shotgun (WGS) entry which is preliminary data.</text>
</comment>
<dbReference type="SUPFAM" id="SSF52047">
    <property type="entry name" value="RNI-like"/>
    <property type="match status" value="1"/>
</dbReference>
<dbReference type="EMBL" id="CAJPDT010000031">
    <property type="protein sequence ID" value="CAF9922542.1"/>
    <property type="molecule type" value="Genomic_DNA"/>
</dbReference>
<gene>
    <name evidence="2" type="ORF">IMSHALPRED_005694</name>
</gene>
<dbReference type="InterPro" id="IPR032675">
    <property type="entry name" value="LRR_dom_sf"/>
</dbReference>
<dbReference type="Gene3D" id="3.80.10.10">
    <property type="entry name" value="Ribonuclease Inhibitor"/>
    <property type="match status" value="1"/>
</dbReference>
<organism evidence="2 3">
    <name type="scientific">Imshaugia aleurites</name>
    <dbReference type="NCBI Taxonomy" id="172621"/>
    <lineage>
        <taxon>Eukaryota</taxon>
        <taxon>Fungi</taxon>
        <taxon>Dikarya</taxon>
        <taxon>Ascomycota</taxon>
        <taxon>Pezizomycotina</taxon>
        <taxon>Lecanoromycetes</taxon>
        <taxon>OSLEUM clade</taxon>
        <taxon>Lecanoromycetidae</taxon>
        <taxon>Lecanorales</taxon>
        <taxon>Lecanorineae</taxon>
        <taxon>Parmeliaceae</taxon>
        <taxon>Imshaugia</taxon>
    </lineage>
</organism>
<evidence type="ECO:0000256" key="1">
    <source>
        <dbReference type="SAM" id="MobiDB-lite"/>
    </source>
</evidence>
<evidence type="ECO:0000313" key="2">
    <source>
        <dbReference type="EMBL" id="CAF9922542.1"/>
    </source>
</evidence>
<evidence type="ECO:0000313" key="3">
    <source>
        <dbReference type="Proteomes" id="UP000664534"/>
    </source>
</evidence>
<dbReference type="OrthoDB" id="5405297at2759"/>